<dbReference type="Proteomes" id="UP000294963">
    <property type="component" value="Unassembled WGS sequence"/>
</dbReference>
<keyword evidence="1" id="KW-0812">Transmembrane</keyword>
<comment type="caution">
    <text evidence="2">The sequence shown here is derived from an EMBL/GenBank/DDBJ whole genome shotgun (WGS) entry which is preliminary data.</text>
</comment>
<keyword evidence="1" id="KW-1133">Transmembrane helix</keyword>
<feature type="transmembrane region" description="Helical" evidence="1">
    <location>
        <begin position="31"/>
        <end position="49"/>
    </location>
</feature>
<dbReference type="AlphaFoldDB" id="A0A4V2R234"/>
<dbReference type="EMBL" id="SLVJ01000001">
    <property type="protein sequence ID" value="TCM70898.1"/>
    <property type="molecule type" value="Genomic_DNA"/>
</dbReference>
<evidence type="ECO:0000256" key="1">
    <source>
        <dbReference type="SAM" id="Phobius"/>
    </source>
</evidence>
<reference evidence="2 3" key="1">
    <citation type="submission" date="2019-03" db="EMBL/GenBank/DDBJ databases">
        <title>Genomic analyses of the natural microbiome of Caenorhabditis elegans.</title>
        <authorList>
            <person name="Samuel B."/>
        </authorList>
    </citation>
    <scope>NUCLEOTIDE SEQUENCE [LARGE SCALE GENOMIC DNA]</scope>
    <source>
        <strain evidence="2 3">JUb89</strain>
    </source>
</reference>
<proteinExistence type="predicted"/>
<evidence type="ECO:0000313" key="2">
    <source>
        <dbReference type="EMBL" id="TCM70898.1"/>
    </source>
</evidence>
<feature type="transmembrane region" description="Helical" evidence="1">
    <location>
        <begin position="7"/>
        <end position="25"/>
    </location>
</feature>
<evidence type="ECO:0000313" key="3">
    <source>
        <dbReference type="Proteomes" id="UP000294963"/>
    </source>
</evidence>
<keyword evidence="3" id="KW-1185">Reference proteome</keyword>
<protein>
    <submittedName>
        <fullName evidence="2">Uncharacterized protein</fullName>
    </submittedName>
</protein>
<name>A0A4V2R234_ACICA</name>
<gene>
    <name evidence="2" type="ORF">EC844_101172</name>
</gene>
<organism evidence="2 3">
    <name type="scientific">Acinetobacter calcoaceticus</name>
    <dbReference type="NCBI Taxonomy" id="471"/>
    <lineage>
        <taxon>Bacteria</taxon>
        <taxon>Pseudomonadati</taxon>
        <taxon>Pseudomonadota</taxon>
        <taxon>Gammaproteobacteria</taxon>
        <taxon>Moraxellales</taxon>
        <taxon>Moraxellaceae</taxon>
        <taxon>Acinetobacter</taxon>
        <taxon>Acinetobacter calcoaceticus/baumannii complex</taxon>
    </lineage>
</organism>
<sequence length="57" mass="6358">MRIGLNIILIIFAALCLFFIVIGVYSLDATLIIIAILFAVAGILFRLEAKHYLPNDH</sequence>
<keyword evidence="1" id="KW-0472">Membrane</keyword>
<accession>A0A4V2R234</accession>